<accession>A0A533Q6I8</accession>
<gene>
    <name evidence="1" type="ORF">JETT_3580</name>
</gene>
<name>A0A533Q6I8_9BACT</name>
<evidence type="ECO:0000313" key="1">
    <source>
        <dbReference type="EMBL" id="TLD40155.1"/>
    </source>
</evidence>
<protein>
    <submittedName>
        <fullName evidence="1">Uncharacterized protein</fullName>
    </submittedName>
</protein>
<sequence length="47" mass="5583">MLSTSIKTCDLVLTYENKRFVFIRGLKDWISYGFITFPEHFDSFLVC</sequence>
<dbReference type="EMBL" id="SULG01000126">
    <property type="protein sequence ID" value="TLD40155.1"/>
    <property type="molecule type" value="Genomic_DNA"/>
</dbReference>
<evidence type="ECO:0000313" key="2">
    <source>
        <dbReference type="Proteomes" id="UP000319783"/>
    </source>
</evidence>
<dbReference type="Proteomes" id="UP000319783">
    <property type="component" value="Unassembled WGS sequence"/>
</dbReference>
<dbReference type="AlphaFoldDB" id="A0A533Q6I8"/>
<reference evidence="1 2" key="1">
    <citation type="submission" date="2019-04" db="EMBL/GenBank/DDBJ databases">
        <title>Genome of a novel bacterium Candidatus Jettenia ecosi reconstructed from metagenome of an anammox bioreactor.</title>
        <authorList>
            <person name="Mardanov A.V."/>
            <person name="Beletsky A.V."/>
            <person name="Ravin N.V."/>
            <person name="Botchkova E.A."/>
            <person name="Litti Y.V."/>
            <person name="Nozhevnikova A.N."/>
        </authorList>
    </citation>
    <scope>NUCLEOTIDE SEQUENCE [LARGE SCALE GENOMIC DNA]</scope>
    <source>
        <strain evidence="1">J2</strain>
    </source>
</reference>
<proteinExistence type="predicted"/>
<comment type="caution">
    <text evidence="1">The sequence shown here is derived from an EMBL/GenBank/DDBJ whole genome shotgun (WGS) entry which is preliminary data.</text>
</comment>
<organism evidence="1 2">
    <name type="scientific">Candidatus Jettenia ecosi</name>
    <dbReference type="NCBI Taxonomy" id="2494326"/>
    <lineage>
        <taxon>Bacteria</taxon>
        <taxon>Pseudomonadati</taxon>
        <taxon>Planctomycetota</taxon>
        <taxon>Candidatus Brocadiia</taxon>
        <taxon>Candidatus Brocadiales</taxon>
        <taxon>Candidatus Brocadiaceae</taxon>
        <taxon>Candidatus Jettenia</taxon>
    </lineage>
</organism>